<gene>
    <name evidence="5" type="ORF">EGT49_08075</name>
</gene>
<dbReference type="EMBL" id="RKLY01000019">
    <property type="protein sequence ID" value="TGD22728.1"/>
    <property type="molecule type" value="Genomic_DNA"/>
</dbReference>
<keyword evidence="3" id="KW-0804">Transcription</keyword>
<dbReference type="Gene3D" id="1.10.10.10">
    <property type="entry name" value="Winged helix-like DNA-binding domain superfamily/Winged helix DNA-binding domain"/>
    <property type="match status" value="1"/>
</dbReference>
<comment type="caution">
    <text evidence="5">The sequence shown here is derived from an EMBL/GenBank/DDBJ whole genome shotgun (WGS) entry which is preliminary data.</text>
</comment>
<accession>A0A4Z0JK99</accession>
<dbReference type="PANTHER" id="PTHR42756">
    <property type="entry name" value="TRANSCRIPTIONAL REGULATOR, MARR"/>
    <property type="match status" value="1"/>
</dbReference>
<organism evidence="5 6">
    <name type="scientific">Companilactobacillus suantsaicola</name>
    <dbReference type="NCBI Taxonomy" id="2487723"/>
    <lineage>
        <taxon>Bacteria</taxon>
        <taxon>Bacillati</taxon>
        <taxon>Bacillota</taxon>
        <taxon>Bacilli</taxon>
        <taxon>Lactobacillales</taxon>
        <taxon>Lactobacillaceae</taxon>
        <taxon>Companilactobacillus</taxon>
    </lineage>
</organism>
<reference evidence="5 6" key="1">
    <citation type="submission" date="2018-10" db="EMBL/GenBank/DDBJ databases">
        <title>Lactobacillus sp. R7 and Lactobacillus sp. R19 isolated from fermented mustard green product of Taiwan.</title>
        <authorList>
            <person name="Lin S.-T."/>
        </authorList>
    </citation>
    <scope>NUCLEOTIDE SEQUENCE [LARGE SCALE GENOMIC DNA]</scope>
    <source>
        <strain evidence="5 6">BCRC 81127</strain>
    </source>
</reference>
<dbReference type="InterPro" id="IPR036390">
    <property type="entry name" value="WH_DNA-bd_sf"/>
</dbReference>
<evidence type="ECO:0000313" key="6">
    <source>
        <dbReference type="Proteomes" id="UP000298021"/>
    </source>
</evidence>
<protein>
    <submittedName>
        <fullName evidence="5">MarR family transcriptional regulator</fullName>
    </submittedName>
</protein>
<dbReference type="SUPFAM" id="SSF46785">
    <property type="entry name" value="Winged helix' DNA-binding domain"/>
    <property type="match status" value="1"/>
</dbReference>
<dbReference type="InterPro" id="IPR000835">
    <property type="entry name" value="HTH_MarR-typ"/>
</dbReference>
<dbReference type="RefSeq" id="WP_135373240.1">
    <property type="nucleotide sequence ID" value="NZ_RKLY01000019.1"/>
</dbReference>
<dbReference type="GO" id="GO:0003677">
    <property type="term" value="F:DNA binding"/>
    <property type="evidence" value="ECO:0007669"/>
    <property type="project" value="UniProtKB-KW"/>
</dbReference>
<evidence type="ECO:0000256" key="2">
    <source>
        <dbReference type="ARBA" id="ARBA00023125"/>
    </source>
</evidence>
<sequence length="143" mass="16217">MKNIGYLAQDISILHRQYYKDTRKEFKEISLNPTAACILLAVSDYENITQNQVARSLVIDKALATREINKMEKLNYLTKQDGAGKTKILNLTDKGNEIVDQVQHIRSQWWEDRFAKSGIHKDSPLVSSIEAVVSTIVGPIDEN</sequence>
<name>A0A4Z0JK99_9LACO</name>
<keyword evidence="1" id="KW-0805">Transcription regulation</keyword>
<dbReference type="Pfam" id="PF12802">
    <property type="entry name" value="MarR_2"/>
    <property type="match status" value="1"/>
</dbReference>
<dbReference type="InterPro" id="IPR036388">
    <property type="entry name" value="WH-like_DNA-bd_sf"/>
</dbReference>
<evidence type="ECO:0000256" key="1">
    <source>
        <dbReference type="ARBA" id="ARBA00023015"/>
    </source>
</evidence>
<dbReference type="GO" id="GO:0003700">
    <property type="term" value="F:DNA-binding transcription factor activity"/>
    <property type="evidence" value="ECO:0007669"/>
    <property type="project" value="InterPro"/>
</dbReference>
<dbReference type="AlphaFoldDB" id="A0A4Z0JK99"/>
<feature type="domain" description="HTH marR-type" evidence="4">
    <location>
        <begin position="24"/>
        <end position="122"/>
    </location>
</feature>
<evidence type="ECO:0000259" key="4">
    <source>
        <dbReference type="SMART" id="SM00347"/>
    </source>
</evidence>
<dbReference type="PANTHER" id="PTHR42756:SF1">
    <property type="entry name" value="TRANSCRIPTIONAL REPRESSOR OF EMRAB OPERON"/>
    <property type="match status" value="1"/>
</dbReference>
<evidence type="ECO:0000313" key="5">
    <source>
        <dbReference type="EMBL" id="TGD22728.1"/>
    </source>
</evidence>
<dbReference type="Proteomes" id="UP000298021">
    <property type="component" value="Unassembled WGS sequence"/>
</dbReference>
<keyword evidence="2" id="KW-0238">DNA-binding</keyword>
<evidence type="ECO:0000256" key="3">
    <source>
        <dbReference type="ARBA" id="ARBA00023163"/>
    </source>
</evidence>
<keyword evidence="6" id="KW-1185">Reference proteome</keyword>
<proteinExistence type="predicted"/>
<dbReference type="OrthoDB" id="2288855at2"/>
<dbReference type="SMART" id="SM00347">
    <property type="entry name" value="HTH_MARR"/>
    <property type="match status" value="1"/>
</dbReference>